<evidence type="ECO:0000256" key="7">
    <source>
        <dbReference type="SAM" id="MobiDB-lite"/>
    </source>
</evidence>
<evidence type="ECO:0000256" key="6">
    <source>
        <dbReference type="ARBA" id="ARBA00023136"/>
    </source>
</evidence>
<feature type="transmembrane region" description="Helical" evidence="8">
    <location>
        <begin position="933"/>
        <end position="964"/>
    </location>
</feature>
<keyword evidence="2" id="KW-0813">Transport</keyword>
<dbReference type="InterPro" id="IPR004680">
    <property type="entry name" value="Cit_transptr-like_dom"/>
</dbReference>
<reference evidence="10" key="1">
    <citation type="submission" date="2022-08" db="EMBL/GenBank/DDBJ databases">
        <authorList>
            <person name="Gutierrez-Valencia J."/>
        </authorList>
    </citation>
    <scope>NUCLEOTIDE SEQUENCE</scope>
</reference>
<feature type="compositionally biased region" description="Polar residues" evidence="7">
    <location>
        <begin position="814"/>
        <end position="828"/>
    </location>
</feature>
<feature type="transmembrane region" description="Helical" evidence="8">
    <location>
        <begin position="558"/>
        <end position="581"/>
    </location>
</feature>
<gene>
    <name evidence="10" type="ORF">LITE_LOCUS44025</name>
</gene>
<dbReference type="AlphaFoldDB" id="A0AAV0QN05"/>
<feature type="transmembrane region" description="Helical" evidence="8">
    <location>
        <begin position="976"/>
        <end position="995"/>
    </location>
</feature>
<dbReference type="GO" id="GO:0005886">
    <property type="term" value="C:plasma membrane"/>
    <property type="evidence" value="ECO:0007669"/>
    <property type="project" value="UniProtKB-SubCell"/>
</dbReference>
<sequence length="1125" mass="119203">MRGATTTTTTTIDTVNAAATAIVSAESRVQPPSVPKRRWKGCWSMYWCFGSQKVNKRIGHAVLVPEPEASRVAQPSSTETQIQSHSATVVHPFIAPPSSPASFLQSEPPSVTQSPGGLLSLKSLPADAYSPRGPPSMFAIGPYAHETQLVTPPVFSAFTTEPSTAPFTPPPESVQLTTPSSPEVPFAQLLTSSLERARRNSGGTISKFGFYNYEFPQVYSGSPSGQLISPGSVISNSGTCSPFPDRHPVHEFRTGDATKLIGFEHFNTRKWGSRLGSGTVTPDGVGRGSRFASGTATPDGVGLGSRLGSGTVTPDGVGLGSRLGSGTNTPDGMWVVGPILGSGTATPDGVGLGSRLGSGTATPDGMWVVGGSRLGSGTATPDGGGLYSTLGSGPLPPISVVPENMVTEVAHLPLLGNGARTNETIVDHRVSFELSGEDVARCLQSKSMASNRTFLDHSEENHFDSGEVSLRVGETFNETPGKSSAGAEEEPSYRRQRSVTLGSIKEFNFDSSKGEALDNKPAVSSEWWANETIAGKDSKPAADGWSFFPILQPEFRILVIHFLQTGIYYATADSLAFLAMAMAPTVKVVLGSTAFAIFWVLAVFPAVPFLPIGRTAGSLLGAMLMVIFRVITPDQAYAAIDLPILGLLFGTMVVSVYLERADMFKYLGKLLSYKSQGPKDLLFRICLISALSSAFFTNDTSCVVLTEFVLKVARQHNLPPHPFLLALASSANIGSAATPIGNPQNLVIAVQSKITFGEFVLGILPAMVVGVVVNAIILMCMYWKLLSSAPKDLEDASEEVVDDEDVISHRFSPATMSHHSAQNSQDLSSRLELQGSPPLGVNGHVETLRNRIPSSSIESDIRSGGLSGRHLESGRISNASSDPAAAGGAAADDGTTSQKKEENGCSSPVVVLEERDGDPFDSKWKRILWKSGVYIITIGMLVALLLGLNMSWSAITAALALVVLDFKDARPSLEKVSYSLLIFFCGMFITVDGFNKTGIPSTLWELMEPYAKIDHPLGILVLALVILGLSNLASNVPTVLLLGGRVAASAAEISAADEKKAWLLLAWVSTVAGNLSLLGSAANLIVCEQARRAPHFGYNLSFLKHLKFGVPSTLVITAVGLLLIR</sequence>
<feature type="transmembrane region" description="Helical" evidence="8">
    <location>
        <begin position="1062"/>
        <end position="1086"/>
    </location>
</feature>
<name>A0AAV0QN05_9ROSI</name>
<dbReference type="PANTHER" id="PTHR43302:SF15">
    <property type="entry name" value="SILICON EFFLUX TRANSPORTER LSI2"/>
    <property type="match status" value="1"/>
</dbReference>
<feature type="region of interest" description="Disordered" evidence="7">
    <location>
        <begin position="291"/>
        <end position="314"/>
    </location>
</feature>
<comment type="caution">
    <text evidence="10">The sequence shown here is derived from an EMBL/GenBank/DDBJ whole genome shotgun (WGS) entry which is preliminary data.</text>
</comment>
<evidence type="ECO:0000256" key="2">
    <source>
        <dbReference type="ARBA" id="ARBA00022448"/>
    </source>
</evidence>
<evidence type="ECO:0000313" key="11">
    <source>
        <dbReference type="Proteomes" id="UP001154282"/>
    </source>
</evidence>
<feature type="transmembrane region" description="Helical" evidence="8">
    <location>
        <begin position="1016"/>
        <end position="1042"/>
    </location>
</feature>
<evidence type="ECO:0000256" key="4">
    <source>
        <dbReference type="ARBA" id="ARBA00022692"/>
    </source>
</evidence>
<dbReference type="PANTHER" id="PTHR43302">
    <property type="entry name" value="TRANSPORTER ARSB-RELATED"/>
    <property type="match status" value="1"/>
</dbReference>
<keyword evidence="11" id="KW-1185">Reference proteome</keyword>
<evidence type="ECO:0000256" key="5">
    <source>
        <dbReference type="ARBA" id="ARBA00022989"/>
    </source>
</evidence>
<evidence type="ECO:0000259" key="9">
    <source>
        <dbReference type="Pfam" id="PF03600"/>
    </source>
</evidence>
<evidence type="ECO:0000256" key="1">
    <source>
        <dbReference type="ARBA" id="ARBA00004651"/>
    </source>
</evidence>
<evidence type="ECO:0000256" key="8">
    <source>
        <dbReference type="SAM" id="Phobius"/>
    </source>
</evidence>
<keyword evidence="6 8" id="KW-0472">Membrane</keyword>
<dbReference type="GO" id="GO:0055085">
    <property type="term" value="P:transmembrane transport"/>
    <property type="evidence" value="ECO:0007669"/>
    <property type="project" value="InterPro"/>
</dbReference>
<protein>
    <recommendedName>
        <fullName evidence="9">Citrate transporter-like domain-containing protein</fullName>
    </recommendedName>
</protein>
<dbReference type="EMBL" id="CAMGYJ010000010">
    <property type="protein sequence ID" value="CAI0546578.1"/>
    <property type="molecule type" value="Genomic_DNA"/>
</dbReference>
<feature type="transmembrane region" description="Helical" evidence="8">
    <location>
        <begin position="1106"/>
        <end position="1124"/>
    </location>
</feature>
<evidence type="ECO:0000313" key="10">
    <source>
        <dbReference type="EMBL" id="CAI0546578.1"/>
    </source>
</evidence>
<dbReference type="CDD" id="cd01117">
    <property type="entry name" value="YbiR_permease"/>
    <property type="match status" value="1"/>
</dbReference>
<keyword evidence="5 8" id="KW-1133">Transmembrane helix</keyword>
<dbReference type="Proteomes" id="UP001154282">
    <property type="component" value="Unassembled WGS sequence"/>
</dbReference>
<dbReference type="Pfam" id="PF03600">
    <property type="entry name" value="CitMHS"/>
    <property type="match status" value="1"/>
</dbReference>
<proteinExistence type="predicted"/>
<keyword evidence="3" id="KW-1003">Cell membrane</keyword>
<feature type="transmembrane region" description="Helical" evidence="8">
    <location>
        <begin position="760"/>
        <end position="783"/>
    </location>
</feature>
<feature type="region of interest" description="Disordered" evidence="7">
    <location>
        <begin position="812"/>
        <end position="907"/>
    </location>
</feature>
<evidence type="ECO:0000256" key="3">
    <source>
        <dbReference type="ARBA" id="ARBA00022475"/>
    </source>
</evidence>
<feature type="transmembrane region" description="Helical" evidence="8">
    <location>
        <begin position="588"/>
        <end position="606"/>
    </location>
</feature>
<feature type="domain" description="Citrate transporter-like" evidence="9">
    <location>
        <begin position="606"/>
        <end position="1072"/>
    </location>
</feature>
<organism evidence="10 11">
    <name type="scientific">Linum tenue</name>
    <dbReference type="NCBI Taxonomy" id="586396"/>
    <lineage>
        <taxon>Eukaryota</taxon>
        <taxon>Viridiplantae</taxon>
        <taxon>Streptophyta</taxon>
        <taxon>Embryophyta</taxon>
        <taxon>Tracheophyta</taxon>
        <taxon>Spermatophyta</taxon>
        <taxon>Magnoliopsida</taxon>
        <taxon>eudicotyledons</taxon>
        <taxon>Gunneridae</taxon>
        <taxon>Pentapetalae</taxon>
        <taxon>rosids</taxon>
        <taxon>fabids</taxon>
        <taxon>Malpighiales</taxon>
        <taxon>Linaceae</taxon>
        <taxon>Linum</taxon>
    </lineage>
</organism>
<keyword evidence="4 8" id="KW-0812">Transmembrane</keyword>
<accession>A0AAV0QN05</accession>
<feature type="compositionally biased region" description="Low complexity" evidence="7">
    <location>
        <begin position="879"/>
        <end position="897"/>
    </location>
</feature>
<comment type="subcellular location">
    <subcellularLocation>
        <location evidence="1">Cell membrane</location>
        <topology evidence="1">Multi-pass membrane protein</topology>
    </subcellularLocation>
</comment>
<feature type="region of interest" description="Disordered" evidence="7">
    <location>
        <begin position="476"/>
        <end position="495"/>
    </location>
</feature>
<feature type="transmembrane region" description="Helical" evidence="8">
    <location>
        <begin position="638"/>
        <end position="658"/>
    </location>
</feature>